<proteinExistence type="predicted"/>
<comment type="caution">
    <text evidence="2">The sequence shown here is derived from an EMBL/GenBank/DDBJ whole genome shotgun (WGS) entry which is preliminary data.</text>
</comment>
<dbReference type="InterPro" id="IPR050486">
    <property type="entry name" value="Mannose-1P_guanyltransferase"/>
</dbReference>
<keyword evidence="3" id="KW-1185">Reference proteome</keyword>
<dbReference type="InterPro" id="IPR029044">
    <property type="entry name" value="Nucleotide-diphossugar_trans"/>
</dbReference>
<evidence type="ECO:0000313" key="2">
    <source>
        <dbReference type="EMBL" id="SDW53136.1"/>
    </source>
</evidence>
<dbReference type="InterPro" id="IPR005835">
    <property type="entry name" value="NTP_transferase_dom"/>
</dbReference>
<dbReference type="Pfam" id="PF00483">
    <property type="entry name" value="NTP_transferase"/>
    <property type="match status" value="1"/>
</dbReference>
<organism evidence="2 3">
    <name type="scientific">Hydrobacter penzbergensis</name>
    <dbReference type="NCBI Taxonomy" id="1235997"/>
    <lineage>
        <taxon>Bacteria</taxon>
        <taxon>Pseudomonadati</taxon>
        <taxon>Bacteroidota</taxon>
        <taxon>Chitinophagia</taxon>
        <taxon>Chitinophagales</taxon>
        <taxon>Chitinophagaceae</taxon>
        <taxon>Hydrobacter</taxon>
    </lineage>
</organism>
<evidence type="ECO:0000313" key="3">
    <source>
        <dbReference type="Proteomes" id="UP000198711"/>
    </source>
</evidence>
<keyword evidence="2" id="KW-0808">Transferase</keyword>
<dbReference type="CDD" id="cd06915">
    <property type="entry name" value="NTP_transferase_WcbM_like"/>
    <property type="match status" value="1"/>
</dbReference>
<dbReference type="AlphaFoldDB" id="A0A8X8IFT7"/>
<accession>A0A8X8IFT7</accession>
<dbReference type="Proteomes" id="UP000198711">
    <property type="component" value="Unassembled WGS sequence"/>
</dbReference>
<dbReference type="EMBL" id="FNNO01000003">
    <property type="protein sequence ID" value="SDW53136.1"/>
    <property type="molecule type" value="Genomic_DNA"/>
</dbReference>
<dbReference type="RefSeq" id="WP_092722828.1">
    <property type="nucleotide sequence ID" value="NZ_FNNO01000003.1"/>
</dbReference>
<gene>
    <name evidence="2" type="ORF">SAMN05444410_103207</name>
</gene>
<protein>
    <submittedName>
        <fullName evidence="2">D-glycero-alpha-D-manno-heptose 1-phosphate guanylyltransferase</fullName>
    </submittedName>
</protein>
<dbReference type="PANTHER" id="PTHR22572">
    <property type="entry name" value="SUGAR-1-PHOSPHATE GUANYL TRANSFERASE"/>
    <property type="match status" value="1"/>
</dbReference>
<evidence type="ECO:0000259" key="1">
    <source>
        <dbReference type="Pfam" id="PF00483"/>
    </source>
</evidence>
<feature type="domain" description="Nucleotidyl transferase" evidence="1">
    <location>
        <begin position="6"/>
        <end position="228"/>
    </location>
</feature>
<dbReference type="Gene3D" id="3.90.550.10">
    <property type="entry name" value="Spore Coat Polysaccharide Biosynthesis Protein SpsA, Chain A"/>
    <property type="match status" value="1"/>
</dbReference>
<reference evidence="2 3" key="1">
    <citation type="submission" date="2016-10" db="EMBL/GenBank/DDBJ databases">
        <authorList>
            <person name="Varghese N."/>
            <person name="Submissions S."/>
        </authorList>
    </citation>
    <scope>NUCLEOTIDE SEQUENCE [LARGE SCALE GENOMIC DNA]</scope>
    <source>
        <strain evidence="2 3">DSM 25353</strain>
    </source>
</reference>
<sequence>MKTKEAIILAGGLGTRLREVVPDLPKCMASVGGQPFLFYLINQLRRERVEKFIFSLGYKHKIVEDYLSGHFSMLNYSCTVENEPLGTGGATRLACQQTTEENVIVVNGDTLFDVDTDELFAFHLQRDAESTLALKPMRNFDRYGVVELNKNNSIKYFKEKQFYQIGLINGGVYIMNVVKFLEKKFDAKFSYEKDYLERYCQGGKIYGLIQDGYFIDIGISCDYERAQAAFPGLC</sequence>
<name>A0A8X8IFT7_9BACT</name>
<dbReference type="GO" id="GO:0016779">
    <property type="term" value="F:nucleotidyltransferase activity"/>
    <property type="evidence" value="ECO:0007669"/>
    <property type="project" value="UniProtKB-KW"/>
</dbReference>
<dbReference type="SUPFAM" id="SSF53448">
    <property type="entry name" value="Nucleotide-diphospho-sugar transferases"/>
    <property type="match status" value="1"/>
</dbReference>
<keyword evidence="2" id="KW-0548">Nucleotidyltransferase</keyword>